<keyword evidence="3" id="KW-1185">Reference proteome</keyword>
<feature type="region of interest" description="Disordered" evidence="1">
    <location>
        <begin position="1"/>
        <end position="24"/>
    </location>
</feature>
<comment type="caution">
    <text evidence="2">The sequence shown here is derived from an EMBL/GenBank/DDBJ whole genome shotgun (WGS) entry which is preliminary data.</text>
</comment>
<dbReference type="Proteomes" id="UP001515480">
    <property type="component" value="Unassembled WGS sequence"/>
</dbReference>
<gene>
    <name evidence="2" type="ORF">AB1Y20_020200</name>
</gene>
<accession>A0AB34JXG1</accession>
<evidence type="ECO:0000256" key="1">
    <source>
        <dbReference type="SAM" id="MobiDB-lite"/>
    </source>
</evidence>
<sequence>MADDDDHSTCAPARAFTERDTSARDGTDDFTRPLLDSFSVDMLLRRLGANGADAAMLEQFSTLLKSCNVSTVGALRRFASLTELTAEMFDTTTSLGRLKAQGLLASIHDVQVPLASCTAPAGRRSSSISSSSGLTASKSTKMVLHGNLTVSPHSIQSLPSHLVIEASRLRDLCRSEDIALSEHLCRPLVQSTALWLINMGVTHEAYHPGVFDKVGSLLHKELPTTMLQLKGSASSKKPGSAGQKLFSRRIQDYMKNTIRKADWQLQVPVNAELSTPLRALKDAGKVYSFRDKW</sequence>
<evidence type="ECO:0000313" key="3">
    <source>
        <dbReference type="Proteomes" id="UP001515480"/>
    </source>
</evidence>
<organism evidence="2 3">
    <name type="scientific">Prymnesium parvum</name>
    <name type="common">Toxic golden alga</name>
    <dbReference type="NCBI Taxonomy" id="97485"/>
    <lineage>
        <taxon>Eukaryota</taxon>
        <taxon>Haptista</taxon>
        <taxon>Haptophyta</taxon>
        <taxon>Prymnesiophyceae</taxon>
        <taxon>Prymnesiales</taxon>
        <taxon>Prymnesiaceae</taxon>
        <taxon>Prymnesium</taxon>
    </lineage>
</organism>
<evidence type="ECO:0000313" key="2">
    <source>
        <dbReference type="EMBL" id="KAL1525340.1"/>
    </source>
</evidence>
<proteinExistence type="predicted"/>
<dbReference type="AlphaFoldDB" id="A0AB34JXG1"/>
<protein>
    <submittedName>
        <fullName evidence="2">Uncharacterized protein</fullName>
    </submittedName>
</protein>
<reference evidence="2 3" key="1">
    <citation type="journal article" date="2024" name="Science">
        <title>Giant polyketide synthase enzymes in the biosynthesis of giant marine polyether toxins.</title>
        <authorList>
            <person name="Fallon T.R."/>
            <person name="Shende V.V."/>
            <person name="Wierzbicki I.H."/>
            <person name="Pendleton A.L."/>
            <person name="Watervoot N.F."/>
            <person name="Auber R.P."/>
            <person name="Gonzalez D.J."/>
            <person name="Wisecaver J.H."/>
            <person name="Moore B.S."/>
        </authorList>
    </citation>
    <scope>NUCLEOTIDE SEQUENCE [LARGE SCALE GENOMIC DNA]</scope>
    <source>
        <strain evidence="2 3">12B1</strain>
    </source>
</reference>
<name>A0AB34JXG1_PRYPA</name>
<dbReference type="EMBL" id="JBGBPQ010000004">
    <property type="protein sequence ID" value="KAL1525340.1"/>
    <property type="molecule type" value="Genomic_DNA"/>
</dbReference>